<protein>
    <submittedName>
        <fullName evidence="2">DUF4850 domain-containing protein</fullName>
    </submittedName>
</protein>
<dbReference type="AlphaFoldDB" id="A0A3G2T0Z6"/>
<reference evidence="2 3" key="1">
    <citation type="submission" date="2018-10" db="EMBL/GenBank/DDBJ databases">
        <title>The complete genome of Acinetobacter wuhouensis strain WCHAW010062.</title>
        <authorList>
            <person name="Hu Y."/>
            <person name="Long H."/>
            <person name="Feng Y."/>
            <person name="Zong Z."/>
        </authorList>
    </citation>
    <scope>NUCLEOTIDE SEQUENCE [LARGE SCALE GENOMIC DNA]</scope>
    <source>
        <strain evidence="2 3">WCHAW010062</strain>
    </source>
</reference>
<organism evidence="2 3">
    <name type="scientific">Acinetobacter wuhouensis</name>
    <dbReference type="NCBI Taxonomy" id="1879050"/>
    <lineage>
        <taxon>Bacteria</taxon>
        <taxon>Pseudomonadati</taxon>
        <taxon>Pseudomonadota</taxon>
        <taxon>Gammaproteobacteria</taxon>
        <taxon>Moraxellales</taxon>
        <taxon>Moraxellaceae</taxon>
        <taxon>Acinetobacter</taxon>
    </lineage>
</organism>
<dbReference type="InterPro" id="IPR032322">
    <property type="entry name" value="DUF4850"/>
</dbReference>
<evidence type="ECO:0000313" key="3">
    <source>
        <dbReference type="Proteomes" id="UP000279962"/>
    </source>
</evidence>
<proteinExistence type="predicted"/>
<sequence length="259" mass="29253">MKLQKIIKRKTLANHMIASMCVLLSIGYAHAGSEIFKPTFPQYDPSPNIHYAMKIENIGMVQLKRNKVAAVGVAIANPFSDDEKYYRDYDDCKVKSCKLNFDLSDSLSSKFKIVYFPGIGEILAPKDWKIMNADMGPSGVASAMLMSPKQDEAITVYNSSICAGCGMRPATLYFPNLTKESVKNEYGYVSDPHKYLTIVRPRKNLAYFSYQIPNYPNKTHGIAYYYSDGDFNFQEIQVTLKLQNQALATPILNFYQATH</sequence>
<evidence type="ECO:0000313" key="2">
    <source>
        <dbReference type="EMBL" id="AYO53824.1"/>
    </source>
</evidence>
<dbReference type="EMBL" id="CP033133">
    <property type="protein sequence ID" value="AYO53824.1"/>
    <property type="molecule type" value="Genomic_DNA"/>
</dbReference>
<feature type="signal peptide" evidence="1">
    <location>
        <begin position="1"/>
        <end position="31"/>
    </location>
</feature>
<gene>
    <name evidence="2" type="ORF">CDG68_09360</name>
</gene>
<name>A0A3G2T0Z6_9GAMM</name>
<dbReference type="Pfam" id="PF16142">
    <property type="entry name" value="DUF4850"/>
    <property type="match status" value="1"/>
</dbReference>
<dbReference type="Proteomes" id="UP000279962">
    <property type="component" value="Chromosome"/>
</dbReference>
<accession>A0A3G2T0Z6</accession>
<feature type="chain" id="PRO_5018056585" evidence="1">
    <location>
        <begin position="32"/>
        <end position="259"/>
    </location>
</feature>
<keyword evidence="1" id="KW-0732">Signal</keyword>
<evidence type="ECO:0000256" key="1">
    <source>
        <dbReference type="SAM" id="SignalP"/>
    </source>
</evidence>